<evidence type="ECO:0000313" key="6">
    <source>
        <dbReference type="Proteomes" id="UP001472866"/>
    </source>
</evidence>
<evidence type="ECO:0000256" key="1">
    <source>
        <dbReference type="ARBA" id="ARBA00023054"/>
    </source>
</evidence>
<organism evidence="5 6">
    <name type="scientific">Chloropicon roscoffensis</name>
    <dbReference type="NCBI Taxonomy" id="1461544"/>
    <lineage>
        <taxon>Eukaryota</taxon>
        <taxon>Viridiplantae</taxon>
        <taxon>Chlorophyta</taxon>
        <taxon>Chloropicophyceae</taxon>
        <taxon>Chloropicales</taxon>
        <taxon>Chloropicaceae</taxon>
        <taxon>Chloropicon</taxon>
    </lineage>
</organism>
<proteinExistence type="predicted"/>
<dbReference type="Proteomes" id="UP001472866">
    <property type="component" value="Chromosome 01"/>
</dbReference>
<reference evidence="5 6" key="1">
    <citation type="submission" date="2024-03" db="EMBL/GenBank/DDBJ databases">
        <title>Complete genome sequence of the green alga Chloropicon roscoffensis RCC1871.</title>
        <authorList>
            <person name="Lemieux C."/>
            <person name="Pombert J.-F."/>
            <person name="Otis C."/>
            <person name="Turmel M."/>
        </authorList>
    </citation>
    <scope>NUCLEOTIDE SEQUENCE [LARGE SCALE GENOMIC DNA]</scope>
    <source>
        <strain evidence="5 6">RCC1871</strain>
    </source>
</reference>
<dbReference type="PANTHER" id="PTHR16306:SF0">
    <property type="entry name" value="TRANSLIN-ASSOCIATED FACTOR X-INTERACTING PROTEIN 1"/>
    <property type="match status" value="1"/>
</dbReference>
<feature type="compositionally biased region" description="Polar residues" evidence="3">
    <location>
        <begin position="102"/>
        <end position="115"/>
    </location>
</feature>
<accession>A0AAX4NYA6</accession>
<dbReference type="EMBL" id="CP151501">
    <property type="protein sequence ID" value="WZN58883.1"/>
    <property type="molecule type" value="Genomic_DNA"/>
</dbReference>
<evidence type="ECO:0000259" key="4">
    <source>
        <dbReference type="Pfam" id="PF15739"/>
    </source>
</evidence>
<dbReference type="AlphaFoldDB" id="A0AAX4NYA6"/>
<dbReference type="PANTHER" id="PTHR16306">
    <property type="entry name" value="TRANSLIN-ASSOCIATED FACTOR X-INTERACTING PROTEIN 1"/>
    <property type="match status" value="1"/>
</dbReference>
<gene>
    <name evidence="5" type="ORF">HKI87_01g04070</name>
</gene>
<feature type="region of interest" description="Disordered" evidence="3">
    <location>
        <begin position="83"/>
        <end position="139"/>
    </location>
</feature>
<feature type="compositionally biased region" description="Polar residues" evidence="3">
    <location>
        <begin position="9"/>
        <end position="18"/>
    </location>
</feature>
<keyword evidence="1 2" id="KW-0175">Coiled coil</keyword>
<dbReference type="InterPro" id="IPR032755">
    <property type="entry name" value="TSNAXIP1_N"/>
</dbReference>
<dbReference type="GO" id="GO:0005737">
    <property type="term" value="C:cytoplasm"/>
    <property type="evidence" value="ECO:0007669"/>
    <property type="project" value="TreeGrafter"/>
</dbReference>
<evidence type="ECO:0000256" key="2">
    <source>
        <dbReference type="SAM" id="Coils"/>
    </source>
</evidence>
<feature type="domain" description="Translin-associated factor X-interacting protein 1 N-terminal" evidence="4">
    <location>
        <begin position="226"/>
        <end position="336"/>
    </location>
</feature>
<dbReference type="Pfam" id="PF15739">
    <property type="entry name" value="TSNAXIP1_N"/>
    <property type="match status" value="1"/>
</dbReference>
<feature type="coiled-coil region" evidence="2">
    <location>
        <begin position="342"/>
        <end position="468"/>
    </location>
</feature>
<keyword evidence="6" id="KW-1185">Reference proteome</keyword>
<evidence type="ECO:0000313" key="5">
    <source>
        <dbReference type="EMBL" id="WZN58883.1"/>
    </source>
</evidence>
<sequence>MTDQDRNATSESTSTSQGAVKREPLIKTPQRKPRESANMPSISSKLSVKHRKIPEKGLVVHEFNGGVFPASAIGAKISKKIVRQEKSTKVPGKANSAEAKGSTPSTSSASRITQVNRKKVRAEVGGSRRPGAHAGVGGVPEANKESLNAARACHNFSTKISRADYKIDVWPSNRPQSNSYTPTTEVSAWNNSTNTAEFRQNGEQNLLSPGRVGFQSIPGFLVEIQEFIQQELDILTSVEGLEDVSSLDMRIHRLQTFAQVFDCIIDRFQTYGPTLAVVKKEYESFIQWALEENQRVHKLSTKVMKMEERQAKEIYEVQKHASDAVTEREALLSKVQQYSGMKYDMSEDLENLETSNDELKDKVKKLQEIRNVLLAQMERQEREIENLNQEVTLNETEKVRTEKKFSKEIDELKQENESLRQELADMRRDNQNAESDAEKRIKSLSHMNEVLEEEIEAKDQKIMEAEELVRAHTPKPEWGEILEGEDVLLGRVADCTSTKSAIQLIVDTYVTGVSVASRHTTGEEPWIRQFFEGKGTGGEVPKFLRHSGKVRNRFLSKNDTELLIRDIWQQKEKHNRMESLADHVFYYLKNKFGIHQTIVENGYNLFYALQKYQDDPDIELFQSVLNGQASEDVYYEEKKLLKDIITVCESHDIKESGKVTGNLPKQDFKTIIAEFFEDKPRKAVESLFQALENDEPGPVVKYKNLFADDRDLRQSTFAELLRFQHLNARKKYLSELERILMENSQEDHVSIGDMRRAILNIDTAKDEDELRDMITRATKVPYQELFTNQDFKRDGVTMFPIKLFMKNIKQGSCVRSVKRERNRVKSTIVMMDHVKST</sequence>
<feature type="region of interest" description="Disordered" evidence="3">
    <location>
        <begin position="1"/>
        <end position="50"/>
    </location>
</feature>
<protein>
    <submittedName>
        <fullName evidence="5">Translin-associated factor X-interacting protein</fullName>
    </submittedName>
</protein>
<name>A0AAX4NYA6_9CHLO</name>
<evidence type="ECO:0000256" key="3">
    <source>
        <dbReference type="SAM" id="MobiDB-lite"/>
    </source>
</evidence>